<evidence type="ECO:0000313" key="2">
    <source>
        <dbReference type="EMBL" id="KAJ3646537.1"/>
    </source>
</evidence>
<evidence type="ECO:0000259" key="1">
    <source>
        <dbReference type="Pfam" id="PF11707"/>
    </source>
</evidence>
<protein>
    <recommendedName>
        <fullName evidence="1">URB1 N-terminal domain-containing protein</fullName>
    </recommendedName>
</protein>
<feature type="domain" description="URB1 N-terminal" evidence="1">
    <location>
        <begin position="11"/>
        <end position="216"/>
    </location>
</feature>
<dbReference type="GO" id="GO:0000463">
    <property type="term" value="P:maturation of LSU-rRNA from tricistronic rRNA transcript (SSU-rRNA, 5.8S rRNA, LSU-rRNA)"/>
    <property type="evidence" value="ECO:0007669"/>
    <property type="project" value="TreeGrafter"/>
</dbReference>
<dbReference type="EMBL" id="JALNTZ010000007">
    <property type="protein sequence ID" value="KAJ3646537.1"/>
    <property type="molecule type" value="Genomic_DNA"/>
</dbReference>
<gene>
    <name evidence="2" type="ORF">Zmor_024121</name>
</gene>
<proteinExistence type="predicted"/>
<reference evidence="2" key="1">
    <citation type="journal article" date="2023" name="G3 (Bethesda)">
        <title>Whole genome assemblies of Zophobas morio and Tenebrio molitor.</title>
        <authorList>
            <person name="Kaur S."/>
            <person name="Stinson S.A."/>
            <person name="diCenzo G.C."/>
        </authorList>
    </citation>
    <scope>NUCLEOTIDE SEQUENCE</scope>
    <source>
        <strain evidence="2">QUZm001</strain>
    </source>
</reference>
<keyword evidence="3" id="KW-1185">Reference proteome</keyword>
<dbReference type="Pfam" id="PF11707">
    <property type="entry name" value="Npa1"/>
    <property type="match status" value="1"/>
</dbReference>
<organism evidence="2 3">
    <name type="scientific">Zophobas morio</name>
    <dbReference type="NCBI Taxonomy" id="2755281"/>
    <lineage>
        <taxon>Eukaryota</taxon>
        <taxon>Metazoa</taxon>
        <taxon>Ecdysozoa</taxon>
        <taxon>Arthropoda</taxon>
        <taxon>Hexapoda</taxon>
        <taxon>Insecta</taxon>
        <taxon>Pterygota</taxon>
        <taxon>Neoptera</taxon>
        <taxon>Endopterygota</taxon>
        <taxon>Coleoptera</taxon>
        <taxon>Polyphaga</taxon>
        <taxon>Cucujiformia</taxon>
        <taxon>Tenebrionidae</taxon>
        <taxon>Zophobas</taxon>
    </lineage>
</organism>
<dbReference type="InterPro" id="IPR021714">
    <property type="entry name" value="URB1_N"/>
</dbReference>
<dbReference type="AlphaFoldDB" id="A0AA38M8J0"/>
<sequence>MEGESGVSPVVAFDRFFAKDVLLNVNFNPTNLELLTKVGESKNEARAALIHFITAYFPTFSVLLEKKGLMTSIIKGLQFDRADVVVLLVTAMTNHIVENSSGLKNRPAGFAVHKKHKTVAVDEVEKYKVNEVVHAFLLVLYTSHKFGVIFKDPALGLGRRQNNLMFTVLDSLARPWEHSYAGELVIKICRACPDLAKTVWSSVKAFLEARWTEKWLKIINFAHKLVYEFKPDCIDFAVDNLTVHQVRFYFMFMFIFHVQILAHSRHHARNVAVLINP</sequence>
<accession>A0AA38M8J0</accession>
<dbReference type="PANTHER" id="PTHR13500:SF0">
    <property type="entry name" value="NUCLEOLAR PRE-RIBOSOMAL-ASSOCIATED PROTEIN 1"/>
    <property type="match status" value="1"/>
</dbReference>
<evidence type="ECO:0000313" key="3">
    <source>
        <dbReference type="Proteomes" id="UP001168821"/>
    </source>
</evidence>
<comment type="caution">
    <text evidence="2">The sequence shown here is derived from an EMBL/GenBank/DDBJ whole genome shotgun (WGS) entry which is preliminary data.</text>
</comment>
<dbReference type="InterPro" id="IPR039844">
    <property type="entry name" value="URB1"/>
</dbReference>
<name>A0AA38M8J0_9CUCU</name>
<dbReference type="Proteomes" id="UP001168821">
    <property type="component" value="Unassembled WGS sequence"/>
</dbReference>
<dbReference type="GO" id="GO:0000466">
    <property type="term" value="P:maturation of 5.8S rRNA from tricistronic rRNA transcript (SSU-rRNA, 5.8S rRNA, LSU-rRNA)"/>
    <property type="evidence" value="ECO:0007669"/>
    <property type="project" value="TreeGrafter"/>
</dbReference>
<dbReference type="GO" id="GO:0005730">
    <property type="term" value="C:nucleolus"/>
    <property type="evidence" value="ECO:0007669"/>
    <property type="project" value="TreeGrafter"/>
</dbReference>
<dbReference type="PANTHER" id="PTHR13500">
    <property type="entry name" value="NUCLEOLAR PRERIBOSOMAL-ASSOCIATED PROTEIN 1"/>
    <property type="match status" value="1"/>
</dbReference>